<dbReference type="Gene3D" id="3.80.20.20">
    <property type="entry name" value="Receptor L-domain"/>
    <property type="match status" value="1"/>
</dbReference>
<dbReference type="PANTHER" id="PTHR21662">
    <property type="entry name" value="RECEPTOR PROTEIN-TYROSINE KINASE"/>
    <property type="match status" value="1"/>
</dbReference>
<evidence type="ECO:0000313" key="3">
    <source>
        <dbReference type="Proteomes" id="UP001331761"/>
    </source>
</evidence>
<evidence type="ECO:0000259" key="1">
    <source>
        <dbReference type="Pfam" id="PF01030"/>
    </source>
</evidence>
<gene>
    <name evidence="2" type="ORF">GCK32_018346</name>
</gene>
<sequence>MKMALKRKDCTALVGDVIYPGDAYMRDVWLKISKVYGTVTVDDNYEHDLGMLKNLTIDGWLPRVVRIVNNRQLRHIDELLKTKVTGPEPHFWFHNNTSFCHPVNVIKKIEAKVKTKLSWDDKCLKQCAGGIVNAKYLNELHKLCNRISGNLIITDLRGLPPGIDKLEQIEKIDGQLIVKKNSAVKDLSFLSNLKEINNPSKK</sequence>
<feature type="non-terminal residue" evidence="2">
    <location>
        <position position="202"/>
    </location>
</feature>
<protein>
    <recommendedName>
        <fullName evidence="1">Receptor L-domain domain-containing protein</fullName>
    </recommendedName>
</protein>
<dbReference type="InterPro" id="IPR000494">
    <property type="entry name" value="Rcpt_L-dom"/>
</dbReference>
<name>A0AAN8IGV9_TRICO</name>
<dbReference type="Proteomes" id="UP001331761">
    <property type="component" value="Unassembled WGS sequence"/>
</dbReference>
<organism evidence="2 3">
    <name type="scientific">Trichostrongylus colubriformis</name>
    <name type="common">Black scour worm</name>
    <dbReference type="NCBI Taxonomy" id="6319"/>
    <lineage>
        <taxon>Eukaryota</taxon>
        <taxon>Metazoa</taxon>
        <taxon>Ecdysozoa</taxon>
        <taxon>Nematoda</taxon>
        <taxon>Chromadorea</taxon>
        <taxon>Rhabditida</taxon>
        <taxon>Rhabditina</taxon>
        <taxon>Rhabditomorpha</taxon>
        <taxon>Strongyloidea</taxon>
        <taxon>Trichostrongylidae</taxon>
        <taxon>Trichostrongylus</taxon>
    </lineage>
</organism>
<proteinExistence type="predicted"/>
<reference evidence="2 3" key="1">
    <citation type="submission" date="2019-10" db="EMBL/GenBank/DDBJ databases">
        <title>Assembly and Annotation for the nematode Trichostrongylus colubriformis.</title>
        <authorList>
            <person name="Martin J."/>
        </authorList>
    </citation>
    <scope>NUCLEOTIDE SEQUENCE [LARGE SCALE GENOMIC DNA]</scope>
    <source>
        <strain evidence="2">G859</strain>
        <tissue evidence="2">Whole worm</tissue>
    </source>
</reference>
<dbReference type="InterPro" id="IPR036941">
    <property type="entry name" value="Rcpt_L-dom_sf"/>
</dbReference>
<keyword evidence="3" id="KW-1185">Reference proteome</keyword>
<dbReference type="InterPro" id="IPR053079">
    <property type="entry name" value="SPS2_domain"/>
</dbReference>
<dbReference type="SUPFAM" id="SSF52058">
    <property type="entry name" value="L domain-like"/>
    <property type="match status" value="2"/>
</dbReference>
<dbReference type="Pfam" id="PF01030">
    <property type="entry name" value="Recep_L_domain"/>
    <property type="match status" value="1"/>
</dbReference>
<dbReference type="AlphaFoldDB" id="A0AAN8IGV9"/>
<feature type="domain" description="Receptor L-domain" evidence="1">
    <location>
        <begin position="144"/>
        <end position="197"/>
    </location>
</feature>
<dbReference type="PANTHER" id="PTHR21662:SF59">
    <property type="entry name" value="RECEPTOR PROTEIN-TYROSINE KINASE"/>
    <property type="match status" value="1"/>
</dbReference>
<accession>A0AAN8IGV9</accession>
<dbReference type="EMBL" id="WIXE01015878">
    <property type="protein sequence ID" value="KAK5973126.1"/>
    <property type="molecule type" value="Genomic_DNA"/>
</dbReference>
<comment type="caution">
    <text evidence="2">The sequence shown here is derived from an EMBL/GenBank/DDBJ whole genome shotgun (WGS) entry which is preliminary data.</text>
</comment>
<evidence type="ECO:0000313" key="2">
    <source>
        <dbReference type="EMBL" id="KAK5973126.1"/>
    </source>
</evidence>